<dbReference type="GO" id="GO:0008270">
    <property type="term" value="F:zinc ion binding"/>
    <property type="evidence" value="ECO:0007669"/>
    <property type="project" value="UniProtKB-KW"/>
</dbReference>
<evidence type="ECO:0000313" key="15">
    <source>
        <dbReference type="RefSeq" id="XP_030546143.1"/>
    </source>
</evidence>
<keyword evidence="7" id="KW-0833">Ubl conjugation pathway</keyword>
<name>A0A8B8QHX7_9MYRT</name>
<evidence type="ECO:0000256" key="7">
    <source>
        <dbReference type="ARBA" id="ARBA00022786"/>
    </source>
</evidence>
<evidence type="ECO:0000256" key="11">
    <source>
        <dbReference type="SAM" id="MobiDB-lite"/>
    </source>
</evidence>
<keyword evidence="5" id="KW-0479">Metal-binding</keyword>
<dbReference type="PANTHER" id="PTHR10782">
    <property type="entry name" value="ZINC FINGER MIZ DOMAIN-CONTAINING PROTEIN"/>
    <property type="match status" value="1"/>
</dbReference>
<accession>A0A8B8QHX7</accession>
<dbReference type="CDD" id="cd16792">
    <property type="entry name" value="SP-RING_Siz-like"/>
    <property type="match status" value="1"/>
</dbReference>
<feature type="domain" description="SAP" evidence="12">
    <location>
        <begin position="11"/>
        <end position="45"/>
    </location>
</feature>
<dbReference type="InterPro" id="IPR003034">
    <property type="entry name" value="SAP_dom"/>
</dbReference>
<reference evidence="15" key="1">
    <citation type="submission" date="2025-08" db="UniProtKB">
        <authorList>
            <consortium name="RefSeq"/>
        </authorList>
    </citation>
    <scope>IDENTIFICATION</scope>
    <source>
        <tissue evidence="15">Leaf</tissue>
    </source>
</reference>
<sequence>MDLVTSCKDKLAYFRIKELKDVLTQLGLSKQGRKQDLVDRILSALSDEQVSKMWAKKNVGKEDVAKLVDDIYRKMQVSGATDLASNGQGASDCSNIKIKAEFDDPYRSETKVRCPCGSSLETESMIKCEDPRCHVWQHMSCVLLPEKPGEGNPMVPEIFYCELCRLSRADPFWVSVAHPLYPVKMTTTNMPTDGTNPVQSVERTFQLTRADKDLLSKQEYDVQAWCMLLNDKVPFRMHWPQYADLQVNGMAVRAINRPGSQLLGANGRDDGPIVTPCTKDGINKISLTGCDARIFCLGVRLVKRRSVQQILNLIPKESDGEPFEDALARVCRCVGGGGATEADSDSDLEVVADSFAVNLRCPMSGSRMKVAGRFKPCVHMGCFDLEVFVEMNQRSRKWQCPICLKNYSLENIIIDPYFNRVTSLMRYCGEEVTEIEIKPDGSWRVKTKTESERRDLGNLIQWHLPDSTLCLSAEENTPPNAEYMKQIKQEGVLDGHTGLKLGIRKNRDGIWEVSKPDELNNSSSSRLHDKFGEHEPKVIPMSSSATGSGRDGEDPSVNQEGGGNFDFSAHNGIELDSITLNVDPSFGYANQIPSAPMGDAEVIVLSDSDEENDILVSPRNIYKNDQSEPSGINFSIPHTGITDSFEDPALGTGANSCLGLFNNNNDDFENMHLWGAQGGPAFQLFGPDGDVSDALADLQHGSMNCTPSANGYTLAPVTATESTALVPDPSVGLADDSLNDNLVDNPLAIGRDDPSLQIFLSTSPSAASLQPNIRDQSDMSNALSTEDWISLRLGDGTTGGHCEPPTANGFTPGQQIPSGEGSMETLADTASLLLGMNDGRSEKTRRQRSGSPFSFPRQKRSVRQRFYLSIDSDSD</sequence>
<dbReference type="InterPro" id="IPR011011">
    <property type="entry name" value="Znf_FYVE_PHD"/>
</dbReference>
<dbReference type="RefSeq" id="XP_030546143.1">
    <property type="nucleotide sequence ID" value="XM_030690283.2"/>
</dbReference>
<dbReference type="PROSITE" id="PS51044">
    <property type="entry name" value="ZF_SP_RING"/>
    <property type="match status" value="1"/>
</dbReference>
<dbReference type="GO" id="GO:0016925">
    <property type="term" value="P:protein sumoylation"/>
    <property type="evidence" value="ECO:0007669"/>
    <property type="project" value="UniProtKB-UniPathway"/>
</dbReference>
<evidence type="ECO:0000313" key="14">
    <source>
        <dbReference type="Proteomes" id="UP000827889"/>
    </source>
</evidence>
<dbReference type="KEGG" id="rarg:115752206"/>
<evidence type="ECO:0000256" key="4">
    <source>
        <dbReference type="ARBA" id="ARBA00022679"/>
    </source>
</evidence>
<protein>
    <submittedName>
        <fullName evidence="15">E3 SUMO-protein ligase SIZ1 isoform X1</fullName>
    </submittedName>
</protein>
<evidence type="ECO:0000256" key="10">
    <source>
        <dbReference type="PROSITE-ProRule" id="PRU00452"/>
    </source>
</evidence>
<evidence type="ECO:0000259" key="13">
    <source>
        <dbReference type="PROSITE" id="PS51044"/>
    </source>
</evidence>
<evidence type="ECO:0000256" key="1">
    <source>
        <dbReference type="ARBA" id="ARBA00004123"/>
    </source>
</evidence>
<dbReference type="Pfam" id="PF02037">
    <property type="entry name" value="SAP"/>
    <property type="match status" value="1"/>
</dbReference>
<dbReference type="PROSITE" id="PS50800">
    <property type="entry name" value="SAP"/>
    <property type="match status" value="1"/>
</dbReference>
<gene>
    <name evidence="15" type="primary">LOC115752206</name>
</gene>
<dbReference type="Gene3D" id="1.10.720.30">
    <property type="entry name" value="SAP domain"/>
    <property type="match status" value="1"/>
</dbReference>
<evidence type="ECO:0000256" key="9">
    <source>
        <dbReference type="ARBA" id="ARBA00023242"/>
    </source>
</evidence>
<keyword evidence="15" id="KW-0436">Ligase</keyword>
<dbReference type="PANTHER" id="PTHR10782:SF102">
    <property type="entry name" value="E3 SUMO-PROTEIN LIGASE SIZ1"/>
    <property type="match status" value="1"/>
</dbReference>
<comment type="similarity">
    <text evidence="3">Belongs to the PIAS family.</text>
</comment>
<keyword evidence="8" id="KW-0862">Zinc</keyword>
<organism evidence="14 15">
    <name type="scientific">Rhodamnia argentea</name>
    <dbReference type="NCBI Taxonomy" id="178133"/>
    <lineage>
        <taxon>Eukaryota</taxon>
        <taxon>Viridiplantae</taxon>
        <taxon>Streptophyta</taxon>
        <taxon>Embryophyta</taxon>
        <taxon>Tracheophyta</taxon>
        <taxon>Spermatophyta</taxon>
        <taxon>Magnoliopsida</taxon>
        <taxon>eudicotyledons</taxon>
        <taxon>Gunneridae</taxon>
        <taxon>Pentapetalae</taxon>
        <taxon>rosids</taxon>
        <taxon>malvids</taxon>
        <taxon>Myrtales</taxon>
        <taxon>Myrtaceae</taxon>
        <taxon>Myrtoideae</taxon>
        <taxon>Myrteae</taxon>
        <taxon>Australasian group</taxon>
        <taxon>Rhodamnia</taxon>
    </lineage>
</organism>
<evidence type="ECO:0000256" key="2">
    <source>
        <dbReference type="ARBA" id="ARBA00004718"/>
    </source>
</evidence>
<dbReference type="InterPro" id="IPR001965">
    <property type="entry name" value="Znf_PHD"/>
</dbReference>
<evidence type="ECO:0000259" key="12">
    <source>
        <dbReference type="PROSITE" id="PS50800"/>
    </source>
</evidence>
<dbReference type="InterPro" id="IPR036361">
    <property type="entry name" value="SAP_dom_sf"/>
</dbReference>
<dbReference type="SMART" id="SM00249">
    <property type="entry name" value="PHD"/>
    <property type="match status" value="1"/>
</dbReference>
<dbReference type="Gene3D" id="3.30.40.10">
    <property type="entry name" value="Zinc/RING finger domain, C3HC4 (zinc finger)"/>
    <property type="match status" value="2"/>
</dbReference>
<keyword evidence="4" id="KW-0808">Transferase</keyword>
<evidence type="ECO:0000256" key="5">
    <source>
        <dbReference type="ARBA" id="ARBA00022723"/>
    </source>
</evidence>
<evidence type="ECO:0000256" key="6">
    <source>
        <dbReference type="ARBA" id="ARBA00022771"/>
    </source>
</evidence>
<dbReference type="CDD" id="cd15570">
    <property type="entry name" value="PHD_Bye1p_SIZ1_like"/>
    <property type="match status" value="1"/>
</dbReference>
<dbReference type="InterPro" id="IPR031141">
    <property type="entry name" value="SIZ1/2_SP-RING"/>
</dbReference>
<dbReference type="GO" id="GO:0061665">
    <property type="term" value="F:SUMO ligase activity"/>
    <property type="evidence" value="ECO:0007669"/>
    <property type="project" value="TreeGrafter"/>
</dbReference>
<keyword evidence="9" id="KW-0539">Nucleus</keyword>
<feature type="compositionally biased region" description="Basic and acidic residues" evidence="11">
    <location>
        <begin position="526"/>
        <end position="537"/>
    </location>
</feature>
<feature type="region of interest" description="Disordered" evidence="11">
    <location>
        <begin position="836"/>
        <end position="858"/>
    </location>
</feature>
<dbReference type="SMART" id="SM00513">
    <property type="entry name" value="SAP"/>
    <property type="match status" value="1"/>
</dbReference>
<dbReference type="PROSITE" id="PS01359">
    <property type="entry name" value="ZF_PHD_1"/>
    <property type="match status" value="1"/>
</dbReference>
<keyword evidence="6 10" id="KW-0863">Zinc-finger</keyword>
<proteinExistence type="inferred from homology"/>
<dbReference type="Proteomes" id="UP000827889">
    <property type="component" value="Chromosome 6"/>
</dbReference>
<dbReference type="InterPro" id="IPR013083">
    <property type="entry name" value="Znf_RING/FYVE/PHD"/>
</dbReference>
<dbReference type="OrthoDB" id="28127at2759"/>
<dbReference type="InterPro" id="IPR019786">
    <property type="entry name" value="Zinc_finger_PHD-type_CS"/>
</dbReference>
<dbReference type="UniPathway" id="UPA00886"/>
<evidence type="ECO:0000256" key="3">
    <source>
        <dbReference type="ARBA" id="ARBA00005383"/>
    </source>
</evidence>
<feature type="domain" description="SP-RING-type" evidence="13">
    <location>
        <begin position="344"/>
        <end position="427"/>
    </location>
</feature>
<dbReference type="FunFam" id="1.10.720.30:FF:000014">
    <property type="entry name" value="E3 SUMO-protein ligase SIZ1"/>
    <property type="match status" value="1"/>
</dbReference>
<evidence type="ECO:0000256" key="8">
    <source>
        <dbReference type="ARBA" id="ARBA00022833"/>
    </source>
</evidence>
<dbReference type="SUPFAM" id="SSF57903">
    <property type="entry name" value="FYVE/PHD zinc finger"/>
    <property type="match status" value="1"/>
</dbReference>
<dbReference type="InterPro" id="IPR004181">
    <property type="entry name" value="Znf_MIZ"/>
</dbReference>
<comment type="pathway">
    <text evidence="2">Protein modification; protein sumoylation.</text>
</comment>
<comment type="subcellular location">
    <subcellularLocation>
        <location evidence="1">Nucleus</location>
    </subcellularLocation>
</comment>
<feature type="region of interest" description="Disordered" evidence="11">
    <location>
        <begin position="514"/>
        <end position="568"/>
    </location>
</feature>
<dbReference type="AlphaFoldDB" id="A0A8B8QHX7"/>
<keyword evidence="14" id="KW-1185">Reference proteome</keyword>
<dbReference type="Pfam" id="PF02891">
    <property type="entry name" value="zf-MIZ"/>
    <property type="match status" value="1"/>
</dbReference>
<dbReference type="GO" id="GO:0005634">
    <property type="term" value="C:nucleus"/>
    <property type="evidence" value="ECO:0007669"/>
    <property type="project" value="UniProtKB-SubCell"/>
</dbReference>
<dbReference type="GO" id="GO:0000785">
    <property type="term" value="C:chromatin"/>
    <property type="evidence" value="ECO:0007669"/>
    <property type="project" value="TreeGrafter"/>
</dbReference>
<dbReference type="SUPFAM" id="SSF68906">
    <property type="entry name" value="SAP domain"/>
    <property type="match status" value="1"/>
</dbReference>
<dbReference type="GeneID" id="115752206"/>
<dbReference type="GO" id="GO:0016874">
    <property type="term" value="F:ligase activity"/>
    <property type="evidence" value="ECO:0007669"/>
    <property type="project" value="UniProtKB-KW"/>
</dbReference>